<dbReference type="GO" id="GO:0005829">
    <property type="term" value="C:cytosol"/>
    <property type="evidence" value="ECO:0007669"/>
    <property type="project" value="TreeGrafter"/>
</dbReference>
<evidence type="ECO:0000256" key="9">
    <source>
        <dbReference type="ARBA" id="ARBA00024910"/>
    </source>
</evidence>
<comment type="similarity">
    <text evidence="2">Belongs to the ZapA family. Type 1 subfamily.</text>
</comment>
<dbReference type="GO" id="GO:0000921">
    <property type="term" value="P:septin ring assembly"/>
    <property type="evidence" value="ECO:0007669"/>
    <property type="project" value="TreeGrafter"/>
</dbReference>
<gene>
    <name evidence="12" type="primary">zapA</name>
    <name evidence="12" type="ORF">IHBHHGIJ_00147</name>
    <name evidence="13" type="ORF">KFEGEMFD_01002</name>
</gene>
<evidence type="ECO:0000256" key="6">
    <source>
        <dbReference type="ARBA" id="ARBA00023054"/>
    </source>
</evidence>
<evidence type="ECO:0000256" key="5">
    <source>
        <dbReference type="ARBA" id="ARBA00022618"/>
    </source>
</evidence>
<keyword evidence="8" id="KW-0131">Cell cycle</keyword>
<evidence type="ECO:0000256" key="7">
    <source>
        <dbReference type="ARBA" id="ARBA00023210"/>
    </source>
</evidence>
<dbReference type="Pfam" id="PF05164">
    <property type="entry name" value="ZapA"/>
    <property type="match status" value="1"/>
</dbReference>
<evidence type="ECO:0000256" key="4">
    <source>
        <dbReference type="ARBA" id="ARBA00022490"/>
    </source>
</evidence>
<dbReference type="GO" id="GO:0030428">
    <property type="term" value="C:cell septum"/>
    <property type="evidence" value="ECO:0007669"/>
    <property type="project" value="TreeGrafter"/>
</dbReference>
<dbReference type="InterPro" id="IPR042233">
    <property type="entry name" value="Cell_div_ZapA_N"/>
</dbReference>
<sequence>MSTNTVSIKILDKEYQVACPPEEQAALTQAGQFLDQKMRGIRTSGKVIGLERIAVMAALNISYEMLQAKQNATPTEEETQVAERIGDKIEQTLQRCRQLDIS</sequence>
<evidence type="ECO:0000256" key="3">
    <source>
        <dbReference type="ARBA" id="ARBA00015195"/>
    </source>
</evidence>
<dbReference type="PANTHER" id="PTHR34981:SF1">
    <property type="entry name" value="CELL DIVISION PROTEIN ZAPA"/>
    <property type="match status" value="1"/>
</dbReference>
<dbReference type="Gene3D" id="3.30.160.880">
    <property type="entry name" value="Cell division protein ZapA protomer, N-terminal domain"/>
    <property type="match status" value="1"/>
</dbReference>
<proteinExistence type="inferred from homology"/>
<reference evidence="14 15" key="1">
    <citation type="submission" date="2019-11" db="EMBL/GenBank/DDBJ databases">
        <authorList>
            <person name="Holert J."/>
        </authorList>
    </citation>
    <scope>NUCLEOTIDE SEQUENCE [LARGE SCALE GENOMIC DNA]</scope>
    <source>
        <strain evidence="13">BC3_2A</strain>
        <strain evidence="12">SB11_1A</strain>
    </source>
</reference>
<evidence type="ECO:0000313" key="14">
    <source>
        <dbReference type="Proteomes" id="UP000435877"/>
    </source>
</evidence>
<dbReference type="EMBL" id="CACSIM010000001">
    <property type="protein sequence ID" value="CAA0085987.1"/>
    <property type="molecule type" value="Genomic_DNA"/>
</dbReference>
<comment type="subunit">
    <text evidence="10">Homodimer. Interacts with FtsZ.</text>
</comment>
<evidence type="ECO:0000256" key="8">
    <source>
        <dbReference type="ARBA" id="ARBA00023306"/>
    </source>
</evidence>
<dbReference type="AlphaFoldDB" id="A0A5S9MSR3"/>
<dbReference type="SUPFAM" id="SSF102829">
    <property type="entry name" value="Cell division protein ZapA-like"/>
    <property type="match status" value="1"/>
</dbReference>
<keyword evidence="7" id="KW-0717">Septation</keyword>
<keyword evidence="5 12" id="KW-0132">Cell division</keyword>
<dbReference type="OrthoDB" id="5772359at2"/>
<evidence type="ECO:0000256" key="10">
    <source>
        <dbReference type="ARBA" id="ARBA00026068"/>
    </source>
</evidence>
<evidence type="ECO:0000313" key="12">
    <source>
        <dbReference type="EMBL" id="CAA0079866.1"/>
    </source>
</evidence>
<keyword evidence="6" id="KW-0175">Coiled coil</keyword>
<comment type="function">
    <text evidence="9">Activator of cell division through the inhibition of FtsZ GTPase activity, therefore promoting FtsZ assembly into bundles of protofilaments necessary for the formation of the division Z ring. It is recruited early at mid-cell but it is not essential for cell division.</text>
</comment>
<dbReference type="InterPro" id="IPR036192">
    <property type="entry name" value="Cell_div_ZapA-like_sf"/>
</dbReference>
<dbReference type="GO" id="GO:0000917">
    <property type="term" value="P:division septum assembly"/>
    <property type="evidence" value="ECO:0007669"/>
    <property type="project" value="UniProtKB-KW"/>
</dbReference>
<dbReference type="EMBL" id="CACSIK010000001">
    <property type="protein sequence ID" value="CAA0079866.1"/>
    <property type="molecule type" value="Genomic_DNA"/>
</dbReference>
<dbReference type="Proteomes" id="UP000435877">
    <property type="component" value="Unassembled WGS sequence"/>
</dbReference>
<dbReference type="GO" id="GO:0032153">
    <property type="term" value="C:cell division site"/>
    <property type="evidence" value="ECO:0007669"/>
    <property type="project" value="TreeGrafter"/>
</dbReference>
<evidence type="ECO:0000256" key="2">
    <source>
        <dbReference type="ARBA" id="ARBA00010074"/>
    </source>
</evidence>
<dbReference type="Proteomes" id="UP000439591">
    <property type="component" value="Unassembled WGS sequence"/>
</dbReference>
<accession>A0A5S9MSR3</accession>
<keyword evidence="4" id="KW-0963">Cytoplasm</keyword>
<organism evidence="12 14">
    <name type="scientific">Zhongshania aliphaticivorans</name>
    <dbReference type="NCBI Taxonomy" id="1470434"/>
    <lineage>
        <taxon>Bacteria</taxon>
        <taxon>Pseudomonadati</taxon>
        <taxon>Pseudomonadota</taxon>
        <taxon>Gammaproteobacteria</taxon>
        <taxon>Cellvibrionales</taxon>
        <taxon>Spongiibacteraceae</taxon>
        <taxon>Zhongshania</taxon>
    </lineage>
</organism>
<protein>
    <recommendedName>
        <fullName evidence="3">Cell division protein ZapA</fullName>
    </recommendedName>
    <alternativeName>
        <fullName evidence="11">Z ring-associated protein ZapA</fullName>
    </alternativeName>
</protein>
<comment type="subcellular location">
    <subcellularLocation>
        <location evidence="1">Cytoplasm</location>
    </subcellularLocation>
</comment>
<dbReference type="GO" id="GO:0043093">
    <property type="term" value="P:FtsZ-dependent cytokinesis"/>
    <property type="evidence" value="ECO:0007669"/>
    <property type="project" value="TreeGrafter"/>
</dbReference>
<dbReference type="PANTHER" id="PTHR34981">
    <property type="entry name" value="CELL DIVISION PROTEIN ZAPA"/>
    <property type="match status" value="1"/>
</dbReference>
<evidence type="ECO:0000256" key="1">
    <source>
        <dbReference type="ARBA" id="ARBA00004496"/>
    </source>
</evidence>
<evidence type="ECO:0000313" key="13">
    <source>
        <dbReference type="EMBL" id="CAA0085987.1"/>
    </source>
</evidence>
<dbReference type="InterPro" id="IPR007838">
    <property type="entry name" value="Cell_div_ZapA-like"/>
</dbReference>
<evidence type="ECO:0000313" key="15">
    <source>
        <dbReference type="Proteomes" id="UP000439591"/>
    </source>
</evidence>
<dbReference type="Gene3D" id="1.20.5.50">
    <property type="match status" value="1"/>
</dbReference>
<evidence type="ECO:0000256" key="11">
    <source>
        <dbReference type="ARBA" id="ARBA00033158"/>
    </source>
</evidence>
<dbReference type="RefSeq" id="WP_159266870.1">
    <property type="nucleotide sequence ID" value="NZ_CACSIK010000001.1"/>
</dbReference>
<name>A0A5S9MSR3_9GAMM</name>
<keyword evidence="14" id="KW-1185">Reference proteome</keyword>